<dbReference type="NCBIfam" id="TIGR02348">
    <property type="entry name" value="GroEL"/>
    <property type="match status" value="1"/>
</dbReference>
<gene>
    <name evidence="7 10" type="primary">groL</name>
    <name evidence="7" type="synonym">groEL</name>
    <name evidence="10" type="ORF">EKO22_12905</name>
</gene>
<feature type="binding site" evidence="7">
    <location>
        <begin position="480"/>
        <end position="482"/>
    </location>
    <ligand>
        <name>ATP</name>
        <dbReference type="ChEBI" id="CHEBI:30616"/>
    </ligand>
</feature>
<feature type="binding site" evidence="7">
    <location>
        <position position="414"/>
    </location>
    <ligand>
        <name>ATP</name>
        <dbReference type="ChEBI" id="CHEBI:30616"/>
    </ligand>
</feature>
<dbReference type="PRINTS" id="PR00298">
    <property type="entry name" value="CHAPERONIN60"/>
</dbReference>
<dbReference type="NCBIfam" id="NF009489">
    <property type="entry name" value="PRK12851.1"/>
    <property type="match status" value="1"/>
</dbReference>
<dbReference type="SUPFAM" id="SSF48592">
    <property type="entry name" value="GroEL equatorial domain-like"/>
    <property type="match status" value="1"/>
</dbReference>
<dbReference type="GO" id="GO:0140662">
    <property type="term" value="F:ATP-dependent protein folding chaperone"/>
    <property type="evidence" value="ECO:0007669"/>
    <property type="project" value="InterPro"/>
</dbReference>
<feature type="binding site" evidence="7">
    <location>
        <begin position="86"/>
        <end position="90"/>
    </location>
    <ligand>
        <name>ATP</name>
        <dbReference type="ChEBI" id="CHEBI:30616"/>
    </ligand>
</feature>
<proteinExistence type="inferred from homology"/>
<comment type="subcellular location">
    <subcellularLocation>
        <location evidence="7">Cytoplasm</location>
    </subcellularLocation>
</comment>
<dbReference type="GO" id="GO:0005737">
    <property type="term" value="C:cytoplasm"/>
    <property type="evidence" value="ECO:0007669"/>
    <property type="project" value="UniProtKB-SubCell"/>
</dbReference>
<dbReference type="InterPro" id="IPR027410">
    <property type="entry name" value="TCP-1-like_intermed_sf"/>
</dbReference>
<dbReference type="NCBIfam" id="NF009487">
    <property type="entry name" value="PRK12849.1"/>
    <property type="match status" value="1"/>
</dbReference>
<dbReference type="InterPro" id="IPR027409">
    <property type="entry name" value="GroEL-like_apical_dom_sf"/>
</dbReference>
<reference evidence="10" key="1">
    <citation type="submission" date="2024-01" db="EMBL/GenBank/DDBJ databases">
        <title>Synechococcus elongatus PCC 11802, a close yet different native of Synechococcus elongatus PCC 11801.</title>
        <authorList>
            <person name="Jaiswal D."/>
            <person name="Sengupta A."/>
            <person name="Sengupta S."/>
            <person name="Pakrasi H.B."/>
            <person name="Wangikar P."/>
        </authorList>
    </citation>
    <scope>NUCLEOTIDE SEQUENCE</scope>
    <source>
        <strain evidence="10">PCC 11802</strain>
    </source>
</reference>
<dbReference type="GO" id="GO:0042026">
    <property type="term" value="P:protein refolding"/>
    <property type="evidence" value="ECO:0007669"/>
    <property type="project" value="UniProtKB-UniRule"/>
</dbReference>
<dbReference type="Pfam" id="PF00118">
    <property type="entry name" value="Cpn60_TCP1"/>
    <property type="match status" value="1"/>
</dbReference>
<dbReference type="AlphaFoldDB" id="A0AAT9JXE2"/>
<dbReference type="GO" id="GO:0005524">
    <property type="term" value="F:ATP binding"/>
    <property type="evidence" value="ECO:0007669"/>
    <property type="project" value="UniProtKB-UniRule"/>
</dbReference>
<comment type="subunit">
    <text evidence="7 9">Forms a cylinder of 14 subunits composed of two heptameric rings stacked back-to-back. Interacts with the co-chaperonin GroES.</text>
</comment>
<dbReference type="NCBIfam" id="NF000592">
    <property type="entry name" value="PRK00013.1"/>
    <property type="match status" value="1"/>
</dbReference>
<dbReference type="Gene3D" id="3.50.7.10">
    <property type="entry name" value="GroEL"/>
    <property type="match status" value="1"/>
</dbReference>
<dbReference type="Gene3D" id="3.30.260.10">
    <property type="entry name" value="TCP-1-like chaperonin intermediate domain"/>
    <property type="match status" value="1"/>
</dbReference>
<dbReference type="InterPro" id="IPR027413">
    <property type="entry name" value="GROEL-like_equatorial_sf"/>
</dbReference>
<dbReference type="HAMAP" id="MF_00600">
    <property type="entry name" value="CH60"/>
    <property type="match status" value="1"/>
</dbReference>
<dbReference type="FunFam" id="3.50.7.10:FF:000001">
    <property type="entry name" value="60 kDa chaperonin"/>
    <property type="match status" value="1"/>
</dbReference>
<comment type="function">
    <text evidence="7 9">Together with its co-chaperonin GroES, plays an essential role in assisting protein folding. The GroEL-GroES system forms a nano-cage that allows encapsulation of the non-native substrate proteins and provides a physical environment optimized to promote and accelerate protein folding.</text>
</comment>
<evidence type="ECO:0000256" key="4">
    <source>
        <dbReference type="ARBA" id="ARBA00022840"/>
    </source>
</evidence>
<evidence type="ECO:0000256" key="5">
    <source>
        <dbReference type="ARBA" id="ARBA00023186"/>
    </source>
</evidence>
<evidence type="ECO:0000256" key="6">
    <source>
        <dbReference type="ARBA" id="ARBA00023235"/>
    </source>
</evidence>
<keyword evidence="3 7" id="KW-0547">Nucleotide-binding</keyword>
<dbReference type="InterPro" id="IPR002423">
    <property type="entry name" value="Cpn60/GroEL/TCP-1"/>
</dbReference>
<evidence type="ECO:0000256" key="2">
    <source>
        <dbReference type="ARBA" id="ARBA00022490"/>
    </source>
</evidence>
<evidence type="ECO:0000256" key="9">
    <source>
        <dbReference type="RuleBase" id="RU000419"/>
    </source>
</evidence>
<accession>A0AAT9JXE2</accession>
<evidence type="ECO:0000256" key="8">
    <source>
        <dbReference type="RuleBase" id="RU000418"/>
    </source>
</evidence>
<dbReference type="PANTHER" id="PTHR45633">
    <property type="entry name" value="60 KDA HEAT SHOCK PROTEIN, MITOCHONDRIAL"/>
    <property type="match status" value="1"/>
</dbReference>
<feature type="binding site" evidence="7">
    <location>
        <position position="496"/>
    </location>
    <ligand>
        <name>ATP</name>
        <dbReference type="ChEBI" id="CHEBI:30616"/>
    </ligand>
</feature>
<dbReference type="NCBIfam" id="NF009488">
    <property type="entry name" value="PRK12850.1"/>
    <property type="match status" value="1"/>
</dbReference>
<dbReference type="GO" id="GO:0051082">
    <property type="term" value="F:unfolded protein binding"/>
    <property type="evidence" value="ECO:0007669"/>
    <property type="project" value="UniProtKB-UniRule"/>
</dbReference>
<evidence type="ECO:0000256" key="3">
    <source>
        <dbReference type="ARBA" id="ARBA00022741"/>
    </source>
</evidence>
<organism evidence="10">
    <name type="scientific">Synechococcus elongatus PCC 11802</name>
    <dbReference type="NCBI Taxonomy" id="2283154"/>
    <lineage>
        <taxon>Bacteria</taxon>
        <taxon>Bacillati</taxon>
        <taxon>Cyanobacteriota</taxon>
        <taxon>Cyanophyceae</taxon>
        <taxon>Synechococcales</taxon>
        <taxon>Synechococcaceae</taxon>
        <taxon>Synechococcus</taxon>
    </lineage>
</organism>
<dbReference type="SUPFAM" id="SSF54849">
    <property type="entry name" value="GroEL-intermediate domain like"/>
    <property type="match status" value="1"/>
</dbReference>
<dbReference type="CDD" id="cd03344">
    <property type="entry name" value="GroEL"/>
    <property type="match status" value="1"/>
</dbReference>
<dbReference type="EMBL" id="CP034671">
    <property type="protein sequence ID" value="QFZ93090.2"/>
    <property type="molecule type" value="Genomic_DNA"/>
</dbReference>
<dbReference type="InterPro" id="IPR001844">
    <property type="entry name" value="Cpn60/GroEL"/>
</dbReference>
<dbReference type="PROSITE" id="PS00296">
    <property type="entry name" value="CHAPERONINS_CPN60"/>
    <property type="match status" value="1"/>
</dbReference>
<feature type="binding site" evidence="7">
    <location>
        <begin position="29"/>
        <end position="32"/>
    </location>
    <ligand>
        <name>ATP</name>
        <dbReference type="ChEBI" id="CHEBI:30616"/>
    </ligand>
</feature>
<dbReference type="EC" id="5.6.1.7" evidence="7"/>
<protein>
    <recommendedName>
        <fullName evidence="7">Chaperonin GroEL</fullName>
        <ecNumber evidence="7">5.6.1.7</ecNumber>
    </recommendedName>
    <alternativeName>
        <fullName evidence="7">60 kDa chaperonin</fullName>
    </alternativeName>
    <alternativeName>
        <fullName evidence="7">Chaperonin-60</fullName>
        <shortName evidence="7">Cpn60</shortName>
    </alternativeName>
</protein>
<name>A0AAT9JXE2_SYNEL</name>
<comment type="similarity">
    <text evidence="1 7 8">Belongs to the chaperonin (HSP60) family.</text>
</comment>
<keyword evidence="5 7" id="KW-0143">Chaperone</keyword>
<evidence type="ECO:0000313" key="10">
    <source>
        <dbReference type="EMBL" id="QFZ93090.2"/>
    </source>
</evidence>
<dbReference type="GO" id="GO:0016853">
    <property type="term" value="F:isomerase activity"/>
    <property type="evidence" value="ECO:0007669"/>
    <property type="project" value="UniProtKB-KW"/>
</dbReference>
<comment type="caution">
    <text evidence="7">Lacks conserved residue(s) required for the propagation of feature annotation.</text>
</comment>
<dbReference type="Gene3D" id="1.10.560.10">
    <property type="entry name" value="GroEL-like equatorial domain"/>
    <property type="match status" value="1"/>
</dbReference>
<dbReference type="InterPro" id="IPR018370">
    <property type="entry name" value="Chaperonin_Cpn60_CS"/>
</dbReference>
<keyword evidence="6 7" id="KW-0413">Isomerase</keyword>
<evidence type="ECO:0000256" key="7">
    <source>
        <dbReference type="HAMAP-Rule" id="MF_00600"/>
    </source>
</evidence>
<dbReference type="SUPFAM" id="SSF52029">
    <property type="entry name" value="GroEL apical domain-like"/>
    <property type="match status" value="1"/>
</dbReference>
<evidence type="ECO:0000256" key="1">
    <source>
        <dbReference type="ARBA" id="ARBA00006607"/>
    </source>
</evidence>
<keyword evidence="4 7" id="KW-0067">ATP-binding</keyword>
<sequence>MAKLILFNEESRQALERGVNALADAVKVTLGPRGRNVLLEKKFGAPEIINDGVSIAKEIELEDPHENAGARLVQEVASKTKEIAGDGTTTATVLAQAIVREGLKNVTAGANPIALRRGIEKAVAHLVEAIAAKAQPVSDEAAIKSVAAVSAGNDDEVGQMIADAVAKVTKDGVITVEESKSLATELEVVEGMQFDRGYLSPYFVTDQDRQVVEYDNPLILLTDKKISSIQELVPVLEDAARSGRPLLIIAEDIEGEALATLVVNKARGVLSTVAVKAPAFGDRRKAILQDIAVLTSGQVISEEVGLSLADANSSVLGKAQKITISKDTTIIVAGDENKADVAARIAQIRRSLEETDSDYDREKLQERIAKLAGGVAVIKVGAPTETELKNRKLRIEDALNATRAAIEEGIVPGGGTTLLHLADGLSSLRDSLTVAEEKIGVDIVARALEAPLRQIADNAGAEGSVVVEKVRSSDFNTGYNALTGTYEDLIASGIIDPAKVVRSALQDAASVASLILTTEVLVVDQPEPEPAMPAGGDMGGMGGMGMPGMGGMGMM</sequence>
<keyword evidence="2 7" id="KW-0963">Cytoplasm</keyword>
<dbReference type="RefSeq" id="WP_208678040.1">
    <property type="nucleotide sequence ID" value="NZ_CP034671.2"/>
</dbReference>